<dbReference type="GO" id="GO:0008270">
    <property type="term" value="F:zinc ion binding"/>
    <property type="evidence" value="ECO:0007669"/>
    <property type="project" value="UniProtKB-KW"/>
</dbReference>
<comment type="caution">
    <text evidence="3">The sequence shown here is derived from an EMBL/GenBank/DDBJ whole genome shotgun (WGS) entry which is preliminary data.</text>
</comment>
<protein>
    <submittedName>
        <fullName evidence="3">Activating signal cointegrator 1</fullName>
    </submittedName>
</protein>
<dbReference type="GO" id="GO:0003676">
    <property type="term" value="F:nucleic acid binding"/>
    <property type="evidence" value="ECO:0007669"/>
    <property type="project" value="InterPro"/>
</dbReference>
<dbReference type="SUPFAM" id="SSF57756">
    <property type="entry name" value="Retrovirus zinc finger-like domains"/>
    <property type="match status" value="1"/>
</dbReference>
<evidence type="ECO:0000313" key="3">
    <source>
        <dbReference type="EMBL" id="RWR80119.1"/>
    </source>
</evidence>
<keyword evidence="1" id="KW-0479">Metal-binding</keyword>
<gene>
    <name evidence="3" type="ORF">CKAN_00873800</name>
</gene>
<dbReference type="Pfam" id="PF06221">
    <property type="entry name" value="zf-C2HC5"/>
    <property type="match status" value="1"/>
</dbReference>
<dbReference type="STRING" id="337451.A0A3S3MV70"/>
<dbReference type="GO" id="GO:0045893">
    <property type="term" value="P:positive regulation of DNA-templated transcription"/>
    <property type="evidence" value="ECO:0007669"/>
    <property type="project" value="TreeGrafter"/>
</dbReference>
<dbReference type="InterPro" id="IPR036875">
    <property type="entry name" value="Znf_CCHC_sf"/>
</dbReference>
<dbReference type="InterPro" id="IPR039128">
    <property type="entry name" value="TRIP4-like"/>
</dbReference>
<organism evidence="3 4">
    <name type="scientific">Cinnamomum micranthum f. kanehirae</name>
    <dbReference type="NCBI Taxonomy" id="337451"/>
    <lineage>
        <taxon>Eukaryota</taxon>
        <taxon>Viridiplantae</taxon>
        <taxon>Streptophyta</taxon>
        <taxon>Embryophyta</taxon>
        <taxon>Tracheophyta</taxon>
        <taxon>Spermatophyta</taxon>
        <taxon>Magnoliopsida</taxon>
        <taxon>Magnoliidae</taxon>
        <taxon>Laurales</taxon>
        <taxon>Lauraceae</taxon>
        <taxon>Cinnamomum</taxon>
    </lineage>
</organism>
<name>A0A3S3MV70_9MAGN</name>
<proteinExistence type="predicted"/>
<accession>A0A3S3MV70</accession>
<dbReference type="PANTHER" id="PTHR12963:SF4">
    <property type="entry name" value="ACTIVATING SIGNAL COINTEGRATOR 1"/>
    <property type="match status" value="1"/>
</dbReference>
<dbReference type="GO" id="GO:0005634">
    <property type="term" value="C:nucleus"/>
    <property type="evidence" value="ECO:0007669"/>
    <property type="project" value="InterPro"/>
</dbReference>
<dbReference type="EMBL" id="QPKB01000003">
    <property type="protein sequence ID" value="RWR80119.1"/>
    <property type="molecule type" value="Genomic_DNA"/>
</dbReference>
<dbReference type="InterPro" id="IPR009349">
    <property type="entry name" value="TRIP4/RQT4_C2HC5_Znf"/>
</dbReference>
<dbReference type="AlphaFoldDB" id="A0A3S3MV70"/>
<feature type="domain" description="CCHC-type" evidence="2">
    <location>
        <begin position="480"/>
        <end position="494"/>
    </location>
</feature>
<dbReference type="InterPro" id="IPR001878">
    <property type="entry name" value="Znf_CCHC"/>
</dbReference>
<dbReference type="OrthoDB" id="338816at2759"/>
<dbReference type="GO" id="GO:0180022">
    <property type="term" value="C:RQC-trigger complex"/>
    <property type="evidence" value="ECO:0007669"/>
    <property type="project" value="InterPro"/>
</dbReference>
<dbReference type="Proteomes" id="UP000283530">
    <property type="component" value="Unassembled WGS sequence"/>
</dbReference>
<dbReference type="Pfam" id="PF00098">
    <property type="entry name" value="zf-CCHC"/>
    <property type="match status" value="1"/>
</dbReference>
<evidence type="ECO:0000256" key="1">
    <source>
        <dbReference type="PROSITE-ProRule" id="PRU00047"/>
    </source>
</evidence>
<evidence type="ECO:0000313" key="4">
    <source>
        <dbReference type="Proteomes" id="UP000283530"/>
    </source>
</evidence>
<keyword evidence="1" id="KW-0862">Zinc</keyword>
<dbReference type="GO" id="GO:0072344">
    <property type="term" value="P:rescue of stalled ribosome"/>
    <property type="evidence" value="ECO:0007669"/>
    <property type="project" value="InterPro"/>
</dbReference>
<dbReference type="Gene3D" id="4.10.60.10">
    <property type="entry name" value="Zinc finger, CCHC-type"/>
    <property type="match status" value="1"/>
</dbReference>
<evidence type="ECO:0000259" key="2">
    <source>
        <dbReference type="PROSITE" id="PS50158"/>
    </source>
</evidence>
<dbReference type="PANTHER" id="PTHR12963">
    <property type="entry name" value="THYROID RECEPTOR INTERACTING PROTEIN RELATED"/>
    <property type="match status" value="1"/>
</dbReference>
<sequence length="598" mass="66691">MTRASGSGEWLEQALLDLCSKMETGLGLDLDGDVISGLVSYCEMASPLDAQEYLTNIIGQEAGQSVIEEYLQKRGYTGLSSSTPNVQTSKFQAYMKPPSDTGLNIGTKRSIKTPKERMISTKNHDARIQMETKESKDINKLNSSVAKKKKTGKVISIAEAAKGSVVFQQGKPCLCQARRHKLISNCLSCGKIVCEQEGEGPCSFCGALVLREGSTYAGLDETAIPLSEAEAAAEAFAKKLVEYDRNSAARTSVIDDQSDYYEIEGNSWLSTEVYLEGKELVTHIDGSETILVDDAKKILSWKTKDAKIKSWILSSVEPNFMLYLRPCKTSKEMWEYLKKEYYQNHDAHQFKLELEIANYSQGMLSIQDYYSGFLILWLEYDEIKFATVSEALLLELLSLEQNSHRDQLLMKLRPEYEIVRSNLMSRASLPNVDDCLRELLWEEQHLVTKIAIEQQGSTETPLAYAAKTRPPPRDISKVQCYNCKKYGHYANQCKLKVYKYCKAVGHTIEECQKKARNSASRPYVQSAPSAYTATTPQYASYEFSGSLLFDSTSKLGSSSQTQSPTPITPAMVNQMIINALSSMNISGPGVGGNDREWA</sequence>
<dbReference type="SMART" id="SM00343">
    <property type="entry name" value="ZnF_C2HC"/>
    <property type="match status" value="2"/>
</dbReference>
<keyword evidence="4" id="KW-1185">Reference proteome</keyword>
<keyword evidence="1" id="KW-0863">Zinc-finger</keyword>
<dbReference type="Pfam" id="PF14223">
    <property type="entry name" value="Retrotran_gag_2"/>
    <property type="match status" value="1"/>
</dbReference>
<reference evidence="3 4" key="1">
    <citation type="journal article" date="2019" name="Nat. Plants">
        <title>Stout camphor tree genome fills gaps in understanding of flowering plant genome evolution.</title>
        <authorList>
            <person name="Chaw S.M."/>
            <person name="Liu Y.C."/>
            <person name="Wu Y.W."/>
            <person name="Wang H.Y."/>
            <person name="Lin C.I."/>
            <person name="Wu C.S."/>
            <person name="Ke H.M."/>
            <person name="Chang L.Y."/>
            <person name="Hsu C.Y."/>
            <person name="Yang H.T."/>
            <person name="Sudianto E."/>
            <person name="Hsu M.H."/>
            <person name="Wu K.P."/>
            <person name="Wang L.N."/>
            <person name="Leebens-Mack J.H."/>
            <person name="Tsai I.J."/>
        </authorList>
    </citation>
    <scope>NUCLEOTIDE SEQUENCE [LARGE SCALE GENOMIC DNA]</scope>
    <source>
        <strain evidence="4">cv. Chaw 1501</strain>
        <tissue evidence="3">Young leaves</tissue>
    </source>
</reference>
<dbReference type="PROSITE" id="PS50158">
    <property type="entry name" value="ZF_CCHC"/>
    <property type="match status" value="1"/>
</dbReference>